<evidence type="ECO:0000313" key="5">
    <source>
        <dbReference type="Proteomes" id="UP000596660"/>
    </source>
</evidence>
<feature type="repeat" description="PPR" evidence="3">
    <location>
        <begin position="105"/>
        <end position="139"/>
    </location>
</feature>
<feature type="repeat" description="PPR" evidence="3">
    <location>
        <begin position="140"/>
        <end position="174"/>
    </location>
</feature>
<dbReference type="Proteomes" id="UP000596660">
    <property type="component" value="Unplaced"/>
</dbReference>
<dbReference type="Pfam" id="PF01535">
    <property type="entry name" value="PPR"/>
    <property type="match status" value="3"/>
</dbReference>
<dbReference type="InterPro" id="IPR011990">
    <property type="entry name" value="TPR-like_helical_dom_sf"/>
</dbReference>
<name>A0A803LSY5_CHEQI</name>
<protein>
    <recommendedName>
        <fullName evidence="6">Pentatricopeptide repeat-containing protein</fullName>
    </recommendedName>
</protein>
<comment type="similarity">
    <text evidence="1">Belongs to the PPR family. P subfamily.</text>
</comment>
<keyword evidence="2" id="KW-0677">Repeat</keyword>
<dbReference type="Pfam" id="PF13041">
    <property type="entry name" value="PPR_2"/>
    <property type="match status" value="2"/>
</dbReference>
<dbReference type="Gene3D" id="1.25.40.10">
    <property type="entry name" value="Tetratricopeptide repeat domain"/>
    <property type="match status" value="3"/>
</dbReference>
<keyword evidence="5" id="KW-1185">Reference proteome</keyword>
<feature type="repeat" description="PPR" evidence="3">
    <location>
        <begin position="33"/>
        <end position="67"/>
    </location>
</feature>
<dbReference type="EnsemblPlants" id="AUR62018329-RA">
    <property type="protein sequence ID" value="AUR62018329-RA:cds"/>
    <property type="gene ID" value="AUR62018329"/>
</dbReference>
<dbReference type="Gramene" id="AUR62018329-RA">
    <property type="protein sequence ID" value="AUR62018329-RA:cds"/>
    <property type="gene ID" value="AUR62018329"/>
</dbReference>
<evidence type="ECO:0000256" key="1">
    <source>
        <dbReference type="ARBA" id="ARBA00007626"/>
    </source>
</evidence>
<dbReference type="AlphaFoldDB" id="A0A803LSY5"/>
<evidence type="ECO:0000256" key="2">
    <source>
        <dbReference type="ARBA" id="ARBA00022737"/>
    </source>
</evidence>
<dbReference type="InterPro" id="IPR002885">
    <property type="entry name" value="PPR_rpt"/>
</dbReference>
<feature type="repeat" description="PPR" evidence="3">
    <location>
        <begin position="1"/>
        <end position="32"/>
    </location>
</feature>
<feature type="repeat" description="PPR" evidence="3">
    <location>
        <begin position="210"/>
        <end position="244"/>
    </location>
</feature>
<feature type="repeat" description="PPR" evidence="3">
    <location>
        <begin position="68"/>
        <end position="102"/>
    </location>
</feature>
<accession>A0A803LSY5</accession>
<reference evidence="4" key="1">
    <citation type="journal article" date="2017" name="Nature">
        <title>The genome of Chenopodium quinoa.</title>
        <authorList>
            <person name="Jarvis D.E."/>
            <person name="Ho Y.S."/>
            <person name="Lightfoot D.J."/>
            <person name="Schmoeckel S.M."/>
            <person name="Li B."/>
            <person name="Borm T.J.A."/>
            <person name="Ohyanagi H."/>
            <person name="Mineta K."/>
            <person name="Michell C.T."/>
            <person name="Saber N."/>
            <person name="Kharbatia N.M."/>
            <person name="Rupper R.R."/>
            <person name="Sharp A.R."/>
            <person name="Dally N."/>
            <person name="Boughton B.A."/>
            <person name="Woo Y.H."/>
            <person name="Gao G."/>
            <person name="Schijlen E.G.W.M."/>
            <person name="Guo X."/>
            <person name="Momin A.A."/>
            <person name="Negrao S."/>
            <person name="Al-Babili S."/>
            <person name="Gehring C."/>
            <person name="Roessner U."/>
            <person name="Jung C."/>
            <person name="Murphy K."/>
            <person name="Arold S.T."/>
            <person name="Gojobori T."/>
            <person name="van der Linden C.G."/>
            <person name="van Loo E.N."/>
            <person name="Jellen E.N."/>
            <person name="Maughan P.J."/>
            <person name="Tester M."/>
        </authorList>
    </citation>
    <scope>NUCLEOTIDE SEQUENCE [LARGE SCALE GENOMIC DNA]</scope>
    <source>
        <strain evidence="4">cv. PI 614886</strain>
    </source>
</reference>
<organism evidence="4 5">
    <name type="scientific">Chenopodium quinoa</name>
    <name type="common">Quinoa</name>
    <dbReference type="NCBI Taxonomy" id="63459"/>
    <lineage>
        <taxon>Eukaryota</taxon>
        <taxon>Viridiplantae</taxon>
        <taxon>Streptophyta</taxon>
        <taxon>Embryophyta</taxon>
        <taxon>Tracheophyta</taxon>
        <taxon>Spermatophyta</taxon>
        <taxon>Magnoliopsida</taxon>
        <taxon>eudicotyledons</taxon>
        <taxon>Gunneridae</taxon>
        <taxon>Pentapetalae</taxon>
        <taxon>Caryophyllales</taxon>
        <taxon>Chenopodiaceae</taxon>
        <taxon>Chenopodioideae</taxon>
        <taxon>Atripliceae</taxon>
        <taxon>Chenopodium</taxon>
    </lineage>
</organism>
<evidence type="ECO:0008006" key="6">
    <source>
        <dbReference type="Google" id="ProtNLM"/>
    </source>
</evidence>
<dbReference type="NCBIfam" id="TIGR00756">
    <property type="entry name" value="PPR"/>
    <property type="match status" value="5"/>
</dbReference>
<feature type="repeat" description="PPR" evidence="3">
    <location>
        <begin position="247"/>
        <end position="281"/>
    </location>
</feature>
<dbReference type="OMA" id="FFIWAGT"/>
<dbReference type="PANTHER" id="PTHR47941">
    <property type="entry name" value="PENTATRICOPEPTIDE REPEAT-CONTAINING PROTEIN 3, MITOCHONDRIAL"/>
    <property type="match status" value="1"/>
</dbReference>
<reference evidence="4" key="2">
    <citation type="submission" date="2021-03" db="UniProtKB">
        <authorList>
            <consortium name="EnsemblPlants"/>
        </authorList>
    </citation>
    <scope>IDENTIFICATION</scope>
</reference>
<proteinExistence type="inferred from homology"/>
<evidence type="ECO:0000256" key="3">
    <source>
        <dbReference type="PROSITE-ProRule" id="PRU00708"/>
    </source>
</evidence>
<dbReference type="PROSITE" id="PS51375">
    <property type="entry name" value="PPR"/>
    <property type="match status" value="7"/>
</dbReference>
<sequence>MYNVVIGLFCERGDLDRAMGLMREMESCDLCPDMITYMSMLKGFCFAGRLEDACQLFKTMKSHGCAPNLVAYSALLDGLCRAGSFERALELLGEMEKEGGECTPNVITYTSIIQTLCENGKSVEALSILERMESFKCQPNRITMSVLIQGLCREGYIDKAFKLVNDVVVGGQVSKDECYSSLVISLLWIQRFEDAEKLFRWMLGSAVRPDGFACTVLMKDLCLKGRFFDAFYLYEDVVKKGFVLTIDSDIYSTLLVGLCQENRVEEVGKLANYMVEKGVSINASYIDNIHNHLKGSIEMESLAHLCNKCCFKIYKTTYFQRRTMLQVFSKVSGLFPPMGFNFAGGASVVLRPKDYLVHMGFVKLCYPVRQLKLPFAAVQFVSQFEGIYDVQSMQKSAVKLQTFFNQCMIVTNSRSAAYKIKAFMRIVTKCGRAGLGIALRVVALVFRHPNDALGEADGVGITVGFAPLMLCILLFS</sequence>
<evidence type="ECO:0000313" key="4">
    <source>
        <dbReference type="EnsemblPlants" id="AUR62018329-RA:cds"/>
    </source>
</evidence>